<dbReference type="KEGG" id="err:DVR09_08030"/>
<dbReference type="Pfam" id="PF20221">
    <property type="entry name" value="DUF6580"/>
    <property type="match status" value="1"/>
</dbReference>
<keyword evidence="1" id="KW-0472">Membrane</keyword>
<feature type="transmembrane region" description="Helical" evidence="1">
    <location>
        <begin position="148"/>
        <end position="170"/>
    </location>
</feature>
<proteinExistence type="predicted"/>
<accession>A0A345YEE2</accession>
<feature type="transmembrane region" description="Helical" evidence="1">
    <location>
        <begin position="98"/>
        <end position="120"/>
    </location>
</feature>
<keyword evidence="1" id="KW-0812">Transmembrane</keyword>
<sequence length="184" mass="18893">MAVDGAGFMNQHAKYGALAASLTLAGVASHALPHVMGVSTVGAVGMLAAAYLPKRYACIPVLATVAIVDAMSGFYALLAMSFVYLAHGLATLSVSKPLVSIGVRSVGVAAVVNAVVFYLVSNLTPIAMGCYPNTAEGWLACYVAGLPFLLKGILANVIYGGAAFGLIALLEKLDAHRILAPQRD</sequence>
<dbReference type="EMBL" id="CP031357">
    <property type="protein sequence ID" value="AXK42294.1"/>
    <property type="molecule type" value="Genomic_DNA"/>
</dbReference>
<evidence type="ECO:0000313" key="2">
    <source>
        <dbReference type="EMBL" id="AXK42294.1"/>
    </source>
</evidence>
<evidence type="ECO:0000313" key="3">
    <source>
        <dbReference type="Proteomes" id="UP000254508"/>
    </source>
</evidence>
<keyword evidence="1" id="KW-1133">Transmembrane helix</keyword>
<gene>
    <name evidence="2" type="ORF">DVR09_08030</name>
</gene>
<feature type="transmembrane region" description="Helical" evidence="1">
    <location>
        <begin position="61"/>
        <end position="86"/>
    </location>
</feature>
<evidence type="ECO:0008006" key="4">
    <source>
        <dbReference type="Google" id="ProtNLM"/>
    </source>
</evidence>
<dbReference type="Proteomes" id="UP000254508">
    <property type="component" value="Chromosome"/>
</dbReference>
<evidence type="ECO:0000256" key="1">
    <source>
        <dbReference type="SAM" id="Phobius"/>
    </source>
</evidence>
<organism evidence="2 3">
    <name type="scientific">Erythrobacter aureus</name>
    <dbReference type="NCBI Taxonomy" id="2182384"/>
    <lineage>
        <taxon>Bacteria</taxon>
        <taxon>Pseudomonadati</taxon>
        <taxon>Pseudomonadota</taxon>
        <taxon>Alphaproteobacteria</taxon>
        <taxon>Sphingomonadales</taxon>
        <taxon>Erythrobacteraceae</taxon>
        <taxon>Erythrobacter/Porphyrobacter group</taxon>
        <taxon>Erythrobacter</taxon>
    </lineage>
</organism>
<keyword evidence="3" id="KW-1185">Reference proteome</keyword>
<dbReference type="OrthoDB" id="9806699at2"/>
<protein>
    <recommendedName>
        <fullName evidence="4">Cobalamin biosynthesis protein CbiM</fullName>
    </recommendedName>
</protein>
<name>A0A345YEE2_9SPHN</name>
<dbReference type="InterPro" id="IPR046487">
    <property type="entry name" value="DUF6580"/>
</dbReference>
<dbReference type="AlphaFoldDB" id="A0A345YEE2"/>
<reference evidence="3" key="1">
    <citation type="submission" date="2018-07" db="EMBL/GenBank/DDBJ databases">
        <title>Genome sequence of Erythrobacter strain YH-07, an antagonistic bacterium isolated from Yellow Sea.</title>
        <authorList>
            <person name="Tang T."/>
            <person name="Liu Q."/>
            <person name="Sun X."/>
        </authorList>
    </citation>
    <scope>NUCLEOTIDE SEQUENCE [LARGE SCALE GENOMIC DNA]</scope>
    <source>
        <strain evidence="3">YH-07</strain>
    </source>
</reference>